<dbReference type="Proteomes" id="UP000192223">
    <property type="component" value="Unplaced"/>
</dbReference>
<gene>
    <name evidence="3" type="primary">LOC108740072</name>
</gene>
<proteinExistence type="predicted"/>
<dbReference type="OrthoDB" id="6628329at2759"/>
<dbReference type="InParanoid" id="A0A1W4XBQ0"/>
<dbReference type="InterPro" id="IPR022048">
    <property type="entry name" value="Envelope_fusion-like"/>
</dbReference>
<dbReference type="KEGG" id="apln:108740072"/>
<dbReference type="AlphaFoldDB" id="A0A1W4XBQ0"/>
<name>A0A1W4XBQ0_AGRPL</name>
<feature type="chain" id="PRO_5010698045" evidence="1">
    <location>
        <begin position="19"/>
        <end position="504"/>
    </location>
</feature>
<keyword evidence="1" id="KW-0732">Signal</keyword>
<dbReference type="RefSeq" id="XP_018329765.1">
    <property type="nucleotide sequence ID" value="XM_018474263.2"/>
</dbReference>
<organism evidence="2 3">
    <name type="scientific">Agrilus planipennis</name>
    <name type="common">Emerald ash borer</name>
    <name type="synonym">Agrilus marcopoli</name>
    <dbReference type="NCBI Taxonomy" id="224129"/>
    <lineage>
        <taxon>Eukaryota</taxon>
        <taxon>Metazoa</taxon>
        <taxon>Ecdysozoa</taxon>
        <taxon>Arthropoda</taxon>
        <taxon>Hexapoda</taxon>
        <taxon>Insecta</taxon>
        <taxon>Pterygota</taxon>
        <taxon>Neoptera</taxon>
        <taxon>Endopterygota</taxon>
        <taxon>Coleoptera</taxon>
        <taxon>Polyphaga</taxon>
        <taxon>Elateriformia</taxon>
        <taxon>Buprestoidea</taxon>
        <taxon>Buprestidae</taxon>
        <taxon>Agrilinae</taxon>
        <taxon>Agrilus</taxon>
    </lineage>
</organism>
<keyword evidence="2" id="KW-1185">Reference proteome</keyword>
<feature type="signal peptide" evidence="1">
    <location>
        <begin position="1"/>
        <end position="18"/>
    </location>
</feature>
<accession>A0A1W4XBQ0</accession>
<dbReference type="GeneID" id="108740072"/>
<evidence type="ECO:0000313" key="2">
    <source>
        <dbReference type="Proteomes" id="UP000192223"/>
    </source>
</evidence>
<evidence type="ECO:0000256" key="1">
    <source>
        <dbReference type="SAM" id="SignalP"/>
    </source>
</evidence>
<reference evidence="3" key="1">
    <citation type="submission" date="2025-08" db="UniProtKB">
        <authorList>
            <consortium name="RefSeq"/>
        </authorList>
    </citation>
    <scope>IDENTIFICATION</scope>
    <source>
        <tissue evidence="3">Entire body</tissue>
    </source>
</reference>
<protein>
    <submittedName>
        <fullName evidence="3">Uncharacterized protein LOC108740072</fullName>
    </submittedName>
</protein>
<dbReference type="STRING" id="224129.A0A1W4XBQ0"/>
<dbReference type="Pfam" id="PF12259">
    <property type="entry name" value="Baculo_F"/>
    <property type="match status" value="1"/>
</dbReference>
<sequence length="504" mass="58285">MTNLTLWLALLIIPTITTKEIDITSLSSDTGFYVKFIDDLRIIEQQYSLIIVKDIKPLTEGIEQVEKLINKVRTIENSLKNQAHSYVHTVILDKQLKYLKRNVDIINNSLLSKRNKRGLINGVGTIFHYLFGTMDADEDQDIQKSVNELQLSNKNILTLVDRNVHIVKDTIKSFNDTLSSLSLTEQTISKNFDKINKAINTNSLLIHGNEFSIRLLNMITFSDEILTEYTNEINNIKQQILYAKLNKIPPSFLENNLLKQSILEINRQVPEFELPFNPDTELYKFLDSAKLNIQMINSTIIYKIKIPLLSKDIFKLYHILSIPVRKNNHFQIFIPETPYVAIERLKSIYTSFTSQMELMNIQDKIFIINPNIRDKDDGNCETDILFQGRLTNKCHGTLVNIDQSEIRQLEENQWLVTVPAPTDFTYKCKDMEIRTVILNTNCIIQLNDQCTGMLGNHLKITYYKRKPIYKNITGTMVQIPNDCCLPEKLKKRRITSSCHSCPCT</sequence>
<evidence type="ECO:0000313" key="3">
    <source>
        <dbReference type="RefSeq" id="XP_018329765.1"/>
    </source>
</evidence>